<proteinExistence type="predicted"/>
<dbReference type="OrthoDB" id="10411681at2759"/>
<dbReference type="EMBL" id="UYJE01004823">
    <property type="protein sequence ID" value="VDI31750.1"/>
    <property type="molecule type" value="Genomic_DNA"/>
</dbReference>
<dbReference type="Proteomes" id="UP000596742">
    <property type="component" value="Unassembled WGS sequence"/>
</dbReference>
<gene>
    <name evidence="1" type="ORF">MGAL_10B063770</name>
</gene>
<sequence>MSESGQNIKKKNTDECLVCSKPPYQSKKISSKLLDFSIKDLILRYGGISKDKGVICRNCERRLETLHGKQFYDECQSAARKQDFTTPVVCNKSLPTSPLIEGRKQWIWTLMREIQQKYFNPVKEWSKDYQVIGNFFERLYVFPLPEARGSFLFTENVTLTSKLCPLKAISNSIVTAVEDGVIWFLNA</sequence>
<dbReference type="AlphaFoldDB" id="A0A8B6E996"/>
<name>A0A8B6E996_MYTGA</name>
<protein>
    <submittedName>
        <fullName evidence="1">Uncharacterized protein</fullName>
    </submittedName>
</protein>
<evidence type="ECO:0000313" key="1">
    <source>
        <dbReference type="EMBL" id="VDI31750.1"/>
    </source>
</evidence>
<keyword evidence="2" id="KW-1185">Reference proteome</keyword>
<organism evidence="1 2">
    <name type="scientific">Mytilus galloprovincialis</name>
    <name type="common">Mediterranean mussel</name>
    <dbReference type="NCBI Taxonomy" id="29158"/>
    <lineage>
        <taxon>Eukaryota</taxon>
        <taxon>Metazoa</taxon>
        <taxon>Spiralia</taxon>
        <taxon>Lophotrochozoa</taxon>
        <taxon>Mollusca</taxon>
        <taxon>Bivalvia</taxon>
        <taxon>Autobranchia</taxon>
        <taxon>Pteriomorphia</taxon>
        <taxon>Mytilida</taxon>
        <taxon>Mytiloidea</taxon>
        <taxon>Mytilidae</taxon>
        <taxon>Mytilinae</taxon>
        <taxon>Mytilus</taxon>
    </lineage>
</organism>
<comment type="caution">
    <text evidence="1">The sequence shown here is derived from an EMBL/GenBank/DDBJ whole genome shotgun (WGS) entry which is preliminary data.</text>
</comment>
<accession>A0A8B6E996</accession>
<reference evidence="1" key="1">
    <citation type="submission" date="2018-11" db="EMBL/GenBank/DDBJ databases">
        <authorList>
            <person name="Alioto T."/>
            <person name="Alioto T."/>
        </authorList>
    </citation>
    <scope>NUCLEOTIDE SEQUENCE</scope>
</reference>
<evidence type="ECO:0000313" key="2">
    <source>
        <dbReference type="Proteomes" id="UP000596742"/>
    </source>
</evidence>